<evidence type="ECO:0000313" key="7">
    <source>
        <dbReference type="EMBL" id="ORX39701.1"/>
    </source>
</evidence>
<dbReference type="GeneID" id="33554979"/>
<dbReference type="FunCoup" id="A0A1Y1UNT8">
    <property type="interactions" value="189"/>
</dbReference>
<gene>
    <name evidence="7" type="ORF">BD324DRAFT_576075</name>
</gene>
<reference evidence="7 8" key="1">
    <citation type="submission" date="2017-03" db="EMBL/GenBank/DDBJ databases">
        <title>Widespread Adenine N6-methylation of Active Genes in Fungi.</title>
        <authorList>
            <consortium name="DOE Joint Genome Institute"/>
            <person name="Mondo S.J."/>
            <person name="Dannebaum R.O."/>
            <person name="Kuo R.C."/>
            <person name="Louie K.B."/>
            <person name="Bewick A.J."/>
            <person name="Labutti K."/>
            <person name="Haridas S."/>
            <person name="Kuo A."/>
            <person name="Salamov A."/>
            <person name="Ahrendt S.R."/>
            <person name="Lau R."/>
            <person name="Bowen B.P."/>
            <person name="Lipzen A."/>
            <person name="Sullivan W."/>
            <person name="Andreopoulos W.B."/>
            <person name="Clum A."/>
            <person name="Lindquist E."/>
            <person name="Daum C."/>
            <person name="Northen T.R."/>
            <person name="Ramamoorthy G."/>
            <person name="Schmitz R.J."/>
            <person name="Gryganskyi A."/>
            <person name="Culley D."/>
            <person name="Magnuson J."/>
            <person name="James T.Y."/>
            <person name="O'Malley M.A."/>
            <person name="Stajich J.E."/>
            <person name="Spatafora J.W."/>
            <person name="Visel A."/>
            <person name="Grigoriev I.V."/>
        </authorList>
    </citation>
    <scope>NUCLEOTIDE SEQUENCE [LARGE SCALE GENOMIC DNA]</scope>
    <source>
        <strain evidence="7 8">NRRL Y-17943</strain>
    </source>
</reference>
<keyword evidence="3" id="KW-0240">DNA-directed RNA polymerase</keyword>
<dbReference type="Pfam" id="PF06870">
    <property type="entry name" value="RNA_pol_I_A49"/>
    <property type="match status" value="1"/>
</dbReference>
<evidence type="ECO:0000313" key="8">
    <source>
        <dbReference type="Proteomes" id="UP000193218"/>
    </source>
</evidence>
<evidence type="ECO:0000256" key="2">
    <source>
        <dbReference type="ARBA" id="ARBA00009430"/>
    </source>
</evidence>
<evidence type="ECO:0000256" key="1">
    <source>
        <dbReference type="ARBA" id="ARBA00004604"/>
    </source>
</evidence>
<feature type="region of interest" description="Disordered" evidence="6">
    <location>
        <begin position="1"/>
        <end position="35"/>
    </location>
</feature>
<comment type="subcellular location">
    <subcellularLocation>
        <location evidence="1">Nucleus</location>
        <location evidence="1">Nucleolus</location>
    </subcellularLocation>
</comment>
<evidence type="ECO:0000256" key="4">
    <source>
        <dbReference type="ARBA" id="ARBA00023163"/>
    </source>
</evidence>
<keyword evidence="8" id="KW-1185">Reference proteome</keyword>
<dbReference type="EMBL" id="NBSH01000002">
    <property type="protein sequence ID" value="ORX39701.1"/>
    <property type="molecule type" value="Genomic_DNA"/>
</dbReference>
<dbReference type="GO" id="GO:0006351">
    <property type="term" value="P:DNA-templated transcription"/>
    <property type="evidence" value="ECO:0007669"/>
    <property type="project" value="InterPro"/>
</dbReference>
<keyword evidence="4" id="KW-0804">Transcription</keyword>
<evidence type="ECO:0000256" key="3">
    <source>
        <dbReference type="ARBA" id="ARBA00022478"/>
    </source>
</evidence>
<dbReference type="RefSeq" id="XP_021873486.1">
    <property type="nucleotide sequence ID" value="XM_022013171.1"/>
</dbReference>
<dbReference type="InParanoid" id="A0A1Y1UNT8"/>
<sequence>MSSAERSKKSHKRKSVAVEDGMEAGPSTLNVTVTEPSSSLGPVFVNFPSIRPSKDTPFRLYSRDADSGEELALQATLLAGDTEDVDFVSSNRNHGGSNESSDCQYLPAVYDPDAGTLQIHASSPLYLMVHRSKRMTNVALQMEKADDYRTKRNNLGEVFGTRKAKSQIRAEERNKLNADAMQDVRGHLMETIGAKEAEAEALPSELIPTPNTSTDDPAQVYPRESMISDGEWSCIDASTLLKQKDDRSRALLLPYRRSRFIETKMREVSGSAISSSLKKSSMRMCFFLSSLMALNDRSGDIARSTTAELGSKFSAIPAPLLNGLLERFTESLGNKRKITDKLQTKLLAWICVAYLHLSDFKADVTSIAKDLSFQPAKLINIFKSLGCRIDIPSPEEREQLGVTLDGAKALRKAVLRAPVQFPKPKTRAPARGRR</sequence>
<dbReference type="GO" id="GO:0000428">
    <property type="term" value="C:DNA-directed RNA polymerase complex"/>
    <property type="evidence" value="ECO:0007669"/>
    <property type="project" value="UniProtKB-KW"/>
</dbReference>
<evidence type="ECO:0000256" key="5">
    <source>
        <dbReference type="ARBA" id="ARBA00023242"/>
    </source>
</evidence>
<dbReference type="GO" id="GO:0005730">
    <property type="term" value="C:nucleolus"/>
    <property type="evidence" value="ECO:0007669"/>
    <property type="project" value="UniProtKB-SubCell"/>
</dbReference>
<comment type="caution">
    <text evidence="7">The sequence shown here is derived from an EMBL/GenBank/DDBJ whole genome shotgun (WGS) entry which is preliminary data.</text>
</comment>
<accession>A0A1Y1UNT8</accession>
<name>A0A1Y1UNT8_9TREE</name>
<dbReference type="OrthoDB" id="532500at2759"/>
<keyword evidence="5" id="KW-0539">Nucleus</keyword>
<comment type="similarity">
    <text evidence="2">Belongs to the eukaryotic RPA49/POLR1E RNA polymerase subunit family.</text>
</comment>
<dbReference type="STRING" id="4999.A0A1Y1UNT8"/>
<dbReference type="Proteomes" id="UP000193218">
    <property type="component" value="Unassembled WGS sequence"/>
</dbReference>
<evidence type="ECO:0000256" key="6">
    <source>
        <dbReference type="SAM" id="MobiDB-lite"/>
    </source>
</evidence>
<organism evidence="7 8">
    <name type="scientific">Kockovaella imperatae</name>
    <dbReference type="NCBI Taxonomy" id="4999"/>
    <lineage>
        <taxon>Eukaryota</taxon>
        <taxon>Fungi</taxon>
        <taxon>Dikarya</taxon>
        <taxon>Basidiomycota</taxon>
        <taxon>Agaricomycotina</taxon>
        <taxon>Tremellomycetes</taxon>
        <taxon>Tremellales</taxon>
        <taxon>Cuniculitremaceae</taxon>
        <taxon>Kockovaella</taxon>
    </lineage>
</organism>
<proteinExistence type="inferred from homology"/>
<dbReference type="PANTHER" id="PTHR14440">
    <property type="entry name" value="DNA-DIRECTED RNA POLYMERASE I SUBUNIT RPA49"/>
    <property type="match status" value="1"/>
</dbReference>
<protein>
    <submittedName>
        <fullName evidence="7">RNA polymerase I associated factor, A49-like protein</fullName>
    </submittedName>
</protein>
<dbReference type="InterPro" id="IPR009668">
    <property type="entry name" value="RNA_pol-assoc_fac_A49-like"/>
</dbReference>
<dbReference type="AlphaFoldDB" id="A0A1Y1UNT8"/>
<dbReference type="GO" id="GO:0003677">
    <property type="term" value="F:DNA binding"/>
    <property type="evidence" value="ECO:0007669"/>
    <property type="project" value="InterPro"/>
</dbReference>